<dbReference type="InterPro" id="IPR014729">
    <property type="entry name" value="Rossmann-like_a/b/a_fold"/>
</dbReference>
<comment type="pathway">
    <text evidence="1">Amino-acid biosynthesis; L-asparagine biosynthesis; L-asparagine from L-aspartate (L-Gln route): step 1/1.</text>
</comment>
<dbReference type="InterPro" id="IPR001962">
    <property type="entry name" value="Asn_synthase"/>
</dbReference>
<keyword evidence="4 9" id="KW-0547">Nucleotide-binding</keyword>
<evidence type="ECO:0000256" key="7">
    <source>
        <dbReference type="ARBA" id="ARBA00048741"/>
    </source>
</evidence>
<dbReference type="RefSeq" id="WP_135871756.1">
    <property type="nucleotide sequence ID" value="NZ_SRSC01000004.1"/>
</dbReference>
<dbReference type="GO" id="GO:0005524">
    <property type="term" value="F:ATP binding"/>
    <property type="evidence" value="ECO:0007669"/>
    <property type="project" value="UniProtKB-KW"/>
</dbReference>
<dbReference type="PANTHER" id="PTHR43284:SF1">
    <property type="entry name" value="ASPARAGINE SYNTHETASE"/>
    <property type="match status" value="1"/>
</dbReference>
<evidence type="ECO:0000256" key="6">
    <source>
        <dbReference type="ARBA" id="ARBA00022962"/>
    </source>
</evidence>
<reference evidence="12 13" key="1">
    <citation type="submission" date="2019-04" db="EMBL/GenBank/DDBJ databases">
        <title>Geobacter oryzae sp. nov., ferric-reducing bacteria isolated from paddy soil.</title>
        <authorList>
            <person name="Xu Z."/>
            <person name="Masuda Y."/>
            <person name="Itoh H."/>
            <person name="Senoo K."/>
        </authorList>
    </citation>
    <scope>NUCLEOTIDE SEQUENCE [LARGE SCALE GENOMIC DNA]</scope>
    <source>
        <strain evidence="12 13">Red111</strain>
    </source>
</reference>
<dbReference type="InterPro" id="IPR029055">
    <property type="entry name" value="Ntn_hydrolases_N"/>
</dbReference>
<feature type="active site" description="For GATase activity" evidence="8">
    <location>
        <position position="2"/>
    </location>
</feature>
<evidence type="ECO:0000313" key="13">
    <source>
        <dbReference type="Proteomes" id="UP000306416"/>
    </source>
</evidence>
<evidence type="ECO:0000259" key="11">
    <source>
        <dbReference type="PROSITE" id="PS51278"/>
    </source>
</evidence>
<dbReference type="Proteomes" id="UP000306416">
    <property type="component" value="Unassembled WGS sequence"/>
</dbReference>
<evidence type="ECO:0000256" key="9">
    <source>
        <dbReference type="PIRSR" id="PIRSR001589-2"/>
    </source>
</evidence>
<comment type="similarity">
    <text evidence="2">Belongs to the asparagine synthetase family.</text>
</comment>
<dbReference type="AlphaFoldDB" id="A0A4S1CB80"/>
<feature type="domain" description="Glutamine amidotransferase type-2" evidence="11">
    <location>
        <begin position="2"/>
        <end position="209"/>
    </location>
</feature>
<accession>A0A4S1CB80</accession>
<dbReference type="Pfam" id="PF13522">
    <property type="entry name" value="GATase_6"/>
    <property type="match status" value="1"/>
</dbReference>
<dbReference type="PANTHER" id="PTHR43284">
    <property type="entry name" value="ASPARAGINE SYNTHETASE (GLUTAMINE-HYDROLYZING)"/>
    <property type="match status" value="1"/>
</dbReference>
<keyword evidence="12" id="KW-0436">Ligase</keyword>
<feature type="binding site" evidence="9">
    <location>
        <position position="96"/>
    </location>
    <ligand>
        <name>L-glutamine</name>
        <dbReference type="ChEBI" id="CHEBI:58359"/>
    </ligand>
</feature>
<sequence>MCGIMGVIGARPQKDWESWGMLTAHRGPDAFGLWHDEHALLGHNRLSIIDLSTAANQPMVLEDGRYVIVFNGEIFNFLSLRSELVAAGVRFRTRSDTEVLLQGYRKWGRNLLDRLDGMFAFAIWDVESRTLFVARDHIGIKPVYYRHELSRFVFGSELKLLTSLDGSQLRLRHASLLEYLVYGYIPAPYTPFMECHKLLPGHCLEYKQRTGELVLSRWWHVPAPASGPHLDYEEACTTLRELFHQSVKERMISDVPLGAFLSGGIDSSAIVSEMASVSAVKTFSIGYRDNSEYDETYYAKKVADHLKVEHTVLYPEFAAVDMQQFLETMVQHFDEPYGNATCALTYLLTKAAREHVTVALCGDGGDELFGGYPRYRALLLANKARALLRPVIPMTLSFLTRLPETPKANHLVRRSRRFFSSLAKPSGQAFQDWTSYFRADEVASLMLAAGISVPPGTRLAFIRNLFDEAGEDIVGSACYADQNSFLPYNLLEGADRMSMANGFELRLPFVSRSMLEFAAALPTSWKIQGGNQKRLLKDVYRSALPEEVVRRKKRGFNPPVWHWLQAGKPFVDSVLKGEARIYQILDRTFVMRQVDAFYSQRLDNSMQLWSLIVLEYWLQSLPLSCQFL</sequence>
<evidence type="ECO:0000256" key="2">
    <source>
        <dbReference type="ARBA" id="ARBA00005752"/>
    </source>
</evidence>
<organism evidence="12 13">
    <name type="scientific">Geomonas terrae</name>
    <dbReference type="NCBI Taxonomy" id="2562681"/>
    <lineage>
        <taxon>Bacteria</taxon>
        <taxon>Pseudomonadati</taxon>
        <taxon>Thermodesulfobacteriota</taxon>
        <taxon>Desulfuromonadia</taxon>
        <taxon>Geobacterales</taxon>
        <taxon>Geobacteraceae</taxon>
        <taxon>Geomonas</taxon>
    </lineage>
</organism>
<dbReference type="GO" id="GO:0005829">
    <property type="term" value="C:cytosol"/>
    <property type="evidence" value="ECO:0007669"/>
    <property type="project" value="TreeGrafter"/>
</dbReference>
<dbReference type="CDD" id="cd01991">
    <property type="entry name" value="Asn_synthase_B_C"/>
    <property type="match status" value="1"/>
</dbReference>
<dbReference type="InterPro" id="IPR006426">
    <property type="entry name" value="Asn_synth_AEB"/>
</dbReference>
<dbReference type="Gene3D" id="3.60.20.10">
    <property type="entry name" value="Glutamine Phosphoribosylpyrophosphate, subunit 1, domain 1"/>
    <property type="match status" value="1"/>
</dbReference>
<name>A0A4S1CB80_9BACT</name>
<evidence type="ECO:0000256" key="5">
    <source>
        <dbReference type="ARBA" id="ARBA00022840"/>
    </source>
</evidence>
<dbReference type="NCBIfam" id="TIGR01536">
    <property type="entry name" value="asn_synth_AEB"/>
    <property type="match status" value="1"/>
</dbReference>
<evidence type="ECO:0000256" key="8">
    <source>
        <dbReference type="PIRSR" id="PIRSR001589-1"/>
    </source>
</evidence>
<evidence type="ECO:0000313" key="12">
    <source>
        <dbReference type="EMBL" id="TGU70589.1"/>
    </source>
</evidence>
<gene>
    <name evidence="12" type="primary">asnB</name>
    <name evidence="12" type="ORF">E4633_16430</name>
</gene>
<evidence type="ECO:0000256" key="3">
    <source>
        <dbReference type="ARBA" id="ARBA00012737"/>
    </source>
</evidence>
<keyword evidence="13" id="KW-1185">Reference proteome</keyword>
<keyword evidence="6 8" id="KW-0315">Glutamine amidotransferase</keyword>
<dbReference type="CDD" id="cd00712">
    <property type="entry name" value="AsnB"/>
    <property type="match status" value="1"/>
</dbReference>
<dbReference type="EC" id="6.3.5.4" evidence="3"/>
<dbReference type="SUPFAM" id="SSF56235">
    <property type="entry name" value="N-terminal nucleophile aminohydrolases (Ntn hydrolases)"/>
    <property type="match status" value="1"/>
</dbReference>
<proteinExistence type="inferred from homology"/>
<evidence type="ECO:0000256" key="10">
    <source>
        <dbReference type="PIRSR" id="PIRSR001589-3"/>
    </source>
</evidence>
<evidence type="ECO:0000256" key="4">
    <source>
        <dbReference type="ARBA" id="ARBA00022741"/>
    </source>
</evidence>
<dbReference type="PROSITE" id="PS51278">
    <property type="entry name" value="GATASE_TYPE_2"/>
    <property type="match status" value="1"/>
</dbReference>
<dbReference type="GO" id="GO:0004066">
    <property type="term" value="F:asparagine synthase (glutamine-hydrolyzing) activity"/>
    <property type="evidence" value="ECO:0007669"/>
    <property type="project" value="UniProtKB-EC"/>
</dbReference>
<comment type="caution">
    <text evidence="12">The sequence shown here is derived from an EMBL/GenBank/DDBJ whole genome shotgun (WGS) entry which is preliminary data.</text>
</comment>
<dbReference type="InterPro" id="IPR033738">
    <property type="entry name" value="AsnB_N"/>
</dbReference>
<dbReference type="InterPro" id="IPR051786">
    <property type="entry name" value="ASN_synthetase/amidase"/>
</dbReference>
<keyword evidence="5 9" id="KW-0067">ATP-binding</keyword>
<dbReference type="PIRSF" id="PIRSF001589">
    <property type="entry name" value="Asn_synthetase_glu-h"/>
    <property type="match status" value="1"/>
</dbReference>
<keyword evidence="8" id="KW-0061">Asparagine biosynthesis</keyword>
<feature type="site" description="Important for beta-aspartyl-AMP intermediate formation" evidence="10">
    <location>
        <position position="363"/>
    </location>
</feature>
<dbReference type="Pfam" id="PF00733">
    <property type="entry name" value="Asn_synthase"/>
    <property type="match status" value="1"/>
</dbReference>
<dbReference type="EMBL" id="SRSC01000004">
    <property type="protein sequence ID" value="TGU70589.1"/>
    <property type="molecule type" value="Genomic_DNA"/>
</dbReference>
<keyword evidence="8" id="KW-0028">Amino-acid biosynthesis</keyword>
<dbReference type="InterPro" id="IPR017932">
    <property type="entry name" value="GATase_2_dom"/>
</dbReference>
<dbReference type="Gene3D" id="3.40.50.620">
    <property type="entry name" value="HUPs"/>
    <property type="match status" value="1"/>
</dbReference>
<protein>
    <recommendedName>
        <fullName evidence="3">asparagine synthase (glutamine-hydrolyzing)</fullName>
        <ecNumber evidence="3">6.3.5.4</ecNumber>
    </recommendedName>
</protein>
<dbReference type="SUPFAM" id="SSF52402">
    <property type="entry name" value="Adenine nucleotide alpha hydrolases-like"/>
    <property type="match status" value="1"/>
</dbReference>
<comment type="catalytic activity">
    <reaction evidence="7">
        <text>L-aspartate + L-glutamine + ATP + H2O = L-asparagine + L-glutamate + AMP + diphosphate + H(+)</text>
        <dbReference type="Rhea" id="RHEA:12228"/>
        <dbReference type="ChEBI" id="CHEBI:15377"/>
        <dbReference type="ChEBI" id="CHEBI:15378"/>
        <dbReference type="ChEBI" id="CHEBI:29985"/>
        <dbReference type="ChEBI" id="CHEBI:29991"/>
        <dbReference type="ChEBI" id="CHEBI:30616"/>
        <dbReference type="ChEBI" id="CHEBI:33019"/>
        <dbReference type="ChEBI" id="CHEBI:58048"/>
        <dbReference type="ChEBI" id="CHEBI:58359"/>
        <dbReference type="ChEBI" id="CHEBI:456215"/>
        <dbReference type="EC" id="6.3.5.4"/>
    </reaction>
</comment>
<evidence type="ECO:0000256" key="1">
    <source>
        <dbReference type="ARBA" id="ARBA00005187"/>
    </source>
</evidence>
<feature type="binding site" evidence="9">
    <location>
        <position position="285"/>
    </location>
    <ligand>
        <name>ATP</name>
        <dbReference type="ChEBI" id="CHEBI:30616"/>
    </ligand>
</feature>
<dbReference type="GO" id="GO:0006529">
    <property type="term" value="P:asparagine biosynthetic process"/>
    <property type="evidence" value="ECO:0007669"/>
    <property type="project" value="UniProtKB-KW"/>
</dbReference>